<name>A0A2K9Z1V4_RHILE</name>
<evidence type="ECO:0000313" key="3">
    <source>
        <dbReference type="Proteomes" id="UP000238523"/>
    </source>
</evidence>
<gene>
    <name evidence="2" type="ORF">CUJ84_Chr001835</name>
</gene>
<evidence type="ECO:0000313" key="2">
    <source>
        <dbReference type="EMBL" id="AUW42208.1"/>
    </source>
</evidence>
<proteinExistence type="predicted"/>
<feature type="compositionally biased region" description="Basic and acidic residues" evidence="1">
    <location>
        <begin position="99"/>
        <end position="108"/>
    </location>
</feature>
<protein>
    <submittedName>
        <fullName evidence="2">Uncharacterized protein</fullName>
    </submittedName>
</protein>
<sequence>MKAGGSKDPPKLTETGKGRSRLIEVRRPCLFQGEGIRLFAREVSLWRVFITLSYIQVHFVPQSGAEPRFTAHRMNRQEEANERDYGCNGEGTARKDRRRHDGLQEGSC</sequence>
<evidence type="ECO:0000256" key="1">
    <source>
        <dbReference type="SAM" id="MobiDB-lite"/>
    </source>
</evidence>
<dbReference type="AlphaFoldDB" id="A0A2K9Z1V4"/>
<accession>A0A2K9Z1V4</accession>
<dbReference type="Proteomes" id="UP000238523">
    <property type="component" value="Chromosome"/>
</dbReference>
<dbReference type="EMBL" id="CP025012">
    <property type="protein sequence ID" value="AUW42208.1"/>
    <property type="molecule type" value="Genomic_DNA"/>
</dbReference>
<feature type="compositionally biased region" description="Basic and acidic residues" evidence="1">
    <location>
        <begin position="75"/>
        <end position="85"/>
    </location>
</feature>
<organism evidence="2 3">
    <name type="scientific">Rhizobium leguminosarum</name>
    <dbReference type="NCBI Taxonomy" id="384"/>
    <lineage>
        <taxon>Bacteria</taxon>
        <taxon>Pseudomonadati</taxon>
        <taxon>Pseudomonadota</taxon>
        <taxon>Alphaproteobacteria</taxon>
        <taxon>Hyphomicrobiales</taxon>
        <taxon>Rhizobiaceae</taxon>
        <taxon>Rhizobium/Agrobacterium group</taxon>
        <taxon>Rhizobium</taxon>
    </lineage>
</organism>
<feature type="region of interest" description="Disordered" evidence="1">
    <location>
        <begin position="65"/>
        <end position="108"/>
    </location>
</feature>
<reference evidence="2 3" key="1">
    <citation type="submission" date="2017-11" db="EMBL/GenBank/DDBJ databases">
        <title>Complete genome of Rhizobium leguminosarum Norway, an ineffective micro-symbiont.</title>
        <authorList>
            <person name="Hoffrichter A."/>
            <person name="Liang J."/>
            <person name="Brachmann A."/>
            <person name="Marin M."/>
        </authorList>
    </citation>
    <scope>NUCLEOTIDE SEQUENCE [LARGE SCALE GENOMIC DNA]</scope>
    <source>
        <strain evidence="2 3">Norway</strain>
    </source>
</reference>